<dbReference type="Gene3D" id="3.40.30.10">
    <property type="entry name" value="Glutaredoxin"/>
    <property type="match status" value="1"/>
</dbReference>
<evidence type="ECO:0000313" key="2">
    <source>
        <dbReference type="Proteomes" id="UP000660110"/>
    </source>
</evidence>
<evidence type="ECO:0000313" key="1">
    <source>
        <dbReference type="EMBL" id="GGF32826.1"/>
    </source>
</evidence>
<keyword evidence="2" id="KW-1185">Reference proteome</keyword>
<dbReference type="Pfam" id="PF14595">
    <property type="entry name" value="Thioredoxin_9"/>
    <property type="match status" value="1"/>
</dbReference>
<dbReference type="SUPFAM" id="SSF52833">
    <property type="entry name" value="Thioredoxin-like"/>
    <property type="match status" value="1"/>
</dbReference>
<accession>A0A917BD25</accession>
<reference evidence="1" key="1">
    <citation type="journal article" date="2014" name="Int. J. Syst. Evol. Microbiol.">
        <title>Complete genome sequence of Corynebacterium casei LMG S-19264T (=DSM 44701T), isolated from a smear-ripened cheese.</title>
        <authorList>
            <consortium name="US DOE Joint Genome Institute (JGI-PGF)"/>
            <person name="Walter F."/>
            <person name="Albersmeier A."/>
            <person name="Kalinowski J."/>
            <person name="Ruckert C."/>
        </authorList>
    </citation>
    <scope>NUCLEOTIDE SEQUENCE</scope>
    <source>
        <strain evidence="1">CGMCC 1.12153</strain>
    </source>
</reference>
<dbReference type="EMBL" id="BMEL01000004">
    <property type="protein sequence ID" value="GGF32826.1"/>
    <property type="molecule type" value="Genomic_DNA"/>
</dbReference>
<reference evidence="1" key="2">
    <citation type="submission" date="2020-09" db="EMBL/GenBank/DDBJ databases">
        <authorList>
            <person name="Sun Q."/>
            <person name="Zhou Y."/>
        </authorList>
    </citation>
    <scope>NUCLEOTIDE SEQUENCE</scope>
    <source>
        <strain evidence="1">CGMCC 1.12153</strain>
    </source>
</reference>
<dbReference type="Proteomes" id="UP000660110">
    <property type="component" value="Unassembled WGS sequence"/>
</dbReference>
<organism evidence="1 2">
    <name type="scientific">Halobacillus andaensis</name>
    <dbReference type="NCBI Taxonomy" id="1176239"/>
    <lineage>
        <taxon>Bacteria</taxon>
        <taxon>Bacillati</taxon>
        <taxon>Bacillota</taxon>
        <taxon>Bacilli</taxon>
        <taxon>Bacillales</taxon>
        <taxon>Bacillaceae</taxon>
        <taxon>Halobacillus</taxon>
    </lineage>
</organism>
<name>A0A917BD25_HALAA</name>
<dbReference type="AlphaFoldDB" id="A0A917BD25"/>
<sequence>MVLNDWYSKGLSAQEYVDSMKQHQEGFIYIYEHFKIPTEDEPLFANLRGKKWRAIILTEDWCGDAMLNIPIFLRIAEVGRINTQFLARDENLDLMDQYLTNEQSRAIPKIIIIDQEGEEVLNWGPRAPEIQQFIENATSSLPSKEESQFADKQKEMYQFITKAFRDNEDFRYYVYQDLKNALTSRTH</sequence>
<comment type="caution">
    <text evidence="1">The sequence shown here is derived from an EMBL/GenBank/DDBJ whole genome shotgun (WGS) entry which is preliminary data.</text>
</comment>
<dbReference type="RefSeq" id="WP_188378798.1">
    <property type="nucleotide sequence ID" value="NZ_BMEL01000004.1"/>
</dbReference>
<gene>
    <name evidence="1" type="ORF">GCM10010954_35020</name>
</gene>
<proteinExistence type="predicted"/>
<dbReference type="InterPro" id="IPR036249">
    <property type="entry name" value="Thioredoxin-like_sf"/>
</dbReference>
<protein>
    <submittedName>
        <fullName evidence="1">Thioredoxin</fullName>
    </submittedName>
</protein>